<dbReference type="InterPro" id="IPR036412">
    <property type="entry name" value="HAD-like_sf"/>
</dbReference>
<dbReference type="Pfam" id="PF00690">
    <property type="entry name" value="Cation_ATPase_N"/>
    <property type="match status" value="1"/>
</dbReference>
<reference evidence="20 21" key="1">
    <citation type="submission" date="2020-04" db="EMBL/GenBank/DDBJ databases">
        <authorList>
            <person name="De Canck E."/>
        </authorList>
    </citation>
    <scope>NUCLEOTIDE SEQUENCE [LARGE SCALE GENOMIC DNA]</scope>
    <source>
        <strain evidence="20 21">LMG 1861</strain>
    </source>
</reference>
<keyword evidence="13" id="KW-1278">Translocase</keyword>
<evidence type="ECO:0000256" key="13">
    <source>
        <dbReference type="ARBA" id="ARBA00022967"/>
    </source>
</evidence>
<dbReference type="Pfam" id="PF13246">
    <property type="entry name" value="Cation_ATPase"/>
    <property type="match status" value="1"/>
</dbReference>
<dbReference type="InterPro" id="IPR023298">
    <property type="entry name" value="ATPase_P-typ_TM_dom_sf"/>
</dbReference>
<dbReference type="RefSeq" id="WP_175129306.1">
    <property type="nucleotide sequence ID" value="NZ_CADILD010000002.1"/>
</dbReference>
<proteinExistence type="inferred from homology"/>
<dbReference type="SUPFAM" id="SSF56784">
    <property type="entry name" value="HAD-like"/>
    <property type="match status" value="1"/>
</dbReference>
<dbReference type="SUPFAM" id="SSF81665">
    <property type="entry name" value="Calcium ATPase, transmembrane domain M"/>
    <property type="match status" value="1"/>
</dbReference>
<dbReference type="SFLD" id="SFLDS00003">
    <property type="entry name" value="Haloacid_Dehalogenase"/>
    <property type="match status" value="1"/>
</dbReference>
<organism evidence="20 21">
    <name type="scientific">Achromobacter piechaudii</name>
    <dbReference type="NCBI Taxonomy" id="72556"/>
    <lineage>
        <taxon>Bacteria</taxon>
        <taxon>Pseudomonadati</taxon>
        <taxon>Pseudomonadota</taxon>
        <taxon>Betaproteobacteria</taxon>
        <taxon>Burkholderiales</taxon>
        <taxon>Alcaligenaceae</taxon>
        <taxon>Achromobacter</taxon>
    </lineage>
</organism>
<evidence type="ECO:0000256" key="6">
    <source>
        <dbReference type="ARBA" id="ARBA00022475"/>
    </source>
</evidence>
<dbReference type="AlphaFoldDB" id="A0A6S7E395"/>
<keyword evidence="6" id="KW-1003">Cell membrane</keyword>
<dbReference type="Pfam" id="PF00122">
    <property type="entry name" value="E1-E2_ATPase"/>
    <property type="match status" value="1"/>
</dbReference>
<keyword evidence="11" id="KW-0067">ATP-binding</keyword>
<keyword evidence="10" id="KW-0547">Nucleotide-binding</keyword>
<feature type="transmembrane region" description="Helical" evidence="18">
    <location>
        <begin position="816"/>
        <end position="835"/>
    </location>
</feature>
<dbReference type="InterPro" id="IPR023214">
    <property type="entry name" value="HAD_sf"/>
</dbReference>
<dbReference type="SMART" id="SM00831">
    <property type="entry name" value="Cation_ATPase_N"/>
    <property type="match status" value="1"/>
</dbReference>
<evidence type="ECO:0000313" key="20">
    <source>
        <dbReference type="EMBL" id="CAB3894167.1"/>
    </source>
</evidence>
<dbReference type="InterPro" id="IPR004014">
    <property type="entry name" value="ATPase_P-typ_cation-transptr_N"/>
</dbReference>
<dbReference type="GO" id="GO:0005886">
    <property type="term" value="C:plasma membrane"/>
    <property type="evidence" value="ECO:0007669"/>
    <property type="project" value="UniProtKB-SubCell"/>
</dbReference>
<dbReference type="InterPro" id="IPR044492">
    <property type="entry name" value="P_typ_ATPase_HD_dom"/>
</dbReference>
<dbReference type="PRINTS" id="PR01836">
    <property type="entry name" value="MGATPASE"/>
</dbReference>
<evidence type="ECO:0000256" key="11">
    <source>
        <dbReference type="ARBA" id="ARBA00022840"/>
    </source>
</evidence>
<feature type="transmembrane region" description="Helical" evidence="18">
    <location>
        <begin position="721"/>
        <end position="743"/>
    </location>
</feature>
<feature type="transmembrane region" description="Helical" evidence="18">
    <location>
        <begin position="782"/>
        <end position="801"/>
    </location>
</feature>
<evidence type="ECO:0000256" key="14">
    <source>
        <dbReference type="ARBA" id="ARBA00022989"/>
    </source>
</evidence>
<dbReference type="GO" id="GO:0005524">
    <property type="term" value="F:ATP binding"/>
    <property type="evidence" value="ECO:0007669"/>
    <property type="project" value="UniProtKB-KW"/>
</dbReference>
<dbReference type="Pfam" id="PF00689">
    <property type="entry name" value="Cation_ATPase_C"/>
    <property type="match status" value="1"/>
</dbReference>
<keyword evidence="8" id="KW-0597">Phosphoprotein</keyword>
<evidence type="ECO:0000256" key="17">
    <source>
        <dbReference type="ARBA" id="ARBA00047295"/>
    </source>
</evidence>
<evidence type="ECO:0000256" key="2">
    <source>
        <dbReference type="ARBA" id="ARBA00004429"/>
    </source>
</evidence>
<dbReference type="InterPro" id="IPR001757">
    <property type="entry name" value="P_typ_ATPase"/>
</dbReference>
<comment type="function">
    <text evidence="1">Mediates magnesium influx to the cytosol.</text>
</comment>
<name>A0A6S7E395_9BURK</name>
<accession>A0A6S7E395</accession>
<evidence type="ECO:0000256" key="3">
    <source>
        <dbReference type="ARBA" id="ARBA00008746"/>
    </source>
</evidence>
<dbReference type="GO" id="GO:0016887">
    <property type="term" value="F:ATP hydrolysis activity"/>
    <property type="evidence" value="ECO:0007669"/>
    <property type="project" value="InterPro"/>
</dbReference>
<dbReference type="NCBIfam" id="TIGR01494">
    <property type="entry name" value="ATPase_P-type"/>
    <property type="match status" value="2"/>
</dbReference>
<evidence type="ECO:0000256" key="1">
    <source>
        <dbReference type="ARBA" id="ARBA00003954"/>
    </source>
</evidence>
<comment type="subcellular location">
    <subcellularLocation>
        <location evidence="2">Cell inner membrane</location>
        <topology evidence="2">Multi-pass membrane protein</topology>
    </subcellularLocation>
</comment>
<comment type="catalytic activity">
    <reaction evidence="17">
        <text>Mg(2+)(out) + ATP + H2O = Mg(2+)(in) + ADP + phosphate + H(+)</text>
        <dbReference type="Rhea" id="RHEA:10260"/>
        <dbReference type="ChEBI" id="CHEBI:15377"/>
        <dbReference type="ChEBI" id="CHEBI:15378"/>
        <dbReference type="ChEBI" id="CHEBI:18420"/>
        <dbReference type="ChEBI" id="CHEBI:30616"/>
        <dbReference type="ChEBI" id="CHEBI:43474"/>
        <dbReference type="ChEBI" id="CHEBI:456216"/>
        <dbReference type="EC" id="7.2.2.14"/>
    </reaction>
</comment>
<feature type="transmembrane region" description="Helical" evidence="18">
    <location>
        <begin position="62"/>
        <end position="80"/>
    </location>
</feature>
<keyword evidence="14 18" id="KW-1133">Transmembrane helix</keyword>
<protein>
    <recommendedName>
        <fullName evidence="5">Magnesium-transporting ATPase, P-type 1</fullName>
        <ecNumber evidence="4">7.2.2.14</ecNumber>
    </recommendedName>
    <alternativeName>
        <fullName evidence="16">Mg(2+) transport ATPase, P-type 1</fullName>
    </alternativeName>
</protein>
<feature type="domain" description="Cation-transporting P-type ATPase N-terminal" evidence="19">
    <location>
        <begin position="9"/>
        <end position="82"/>
    </location>
</feature>
<evidence type="ECO:0000313" key="21">
    <source>
        <dbReference type="Proteomes" id="UP000494105"/>
    </source>
</evidence>
<dbReference type="Proteomes" id="UP000494105">
    <property type="component" value="Unassembled WGS sequence"/>
</dbReference>
<evidence type="ECO:0000259" key="19">
    <source>
        <dbReference type="SMART" id="SM00831"/>
    </source>
</evidence>
<dbReference type="Gene3D" id="3.40.1110.10">
    <property type="entry name" value="Calcium-transporting ATPase, cytoplasmic domain N"/>
    <property type="match status" value="1"/>
</dbReference>
<keyword evidence="12" id="KW-0460">Magnesium</keyword>
<dbReference type="GO" id="GO:0015444">
    <property type="term" value="F:P-type magnesium transporter activity"/>
    <property type="evidence" value="ECO:0007669"/>
    <property type="project" value="UniProtKB-EC"/>
</dbReference>
<evidence type="ECO:0000256" key="16">
    <source>
        <dbReference type="ARBA" id="ARBA00029806"/>
    </source>
</evidence>
<evidence type="ECO:0000256" key="5">
    <source>
        <dbReference type="ARBA" id="ARBA00013555"/>
    </source>
</evidence>
<evidence type="ECO:0000256" key="10">
    <source>
        <dbReference type="ARBA" id="ARBA00022741"/>
    </source>
</evidence>
<dbReference type="SUPFAM" id="SSF81653">
    <property type="entry name" value="Calcium ATPase, transduction domain A"/>
    <property type="match status" value="1"/>
</dbReference>
<evidence type="ECO:0000256" key="4">
    <source>
        <dbReference type="ARBA" id="ARBA00012786"/>
    </source>
</evidence>
<evidence type="ECO:0000256" key="18">
    <source>
        <dbReference type="SAM" id="Phobius"/>
    </source>
</evidence>
<comment type="similarity">
    <text evidence="3">Belongs to the cation transport ATPase (P-type) (TC 3.A.3) family. Type IIIB subfamily.</text>
</comment>
<dbReference type="Gene3D" id="1.20.1110.10">
    <property type="entry name" value="Calcium-transporting ATPase, transmembrane domain"/>
    <property type="match status" value="1"/>
</dbReference>
<dbReference type="SFLD" id="SFLDG00002">
    <property type="entry name" value="C1.7:_P-type_atpase_like"/>
    <property type="match status" value="1"/>
</dbReference>
<dbReference type="InterPro" id="IPR008250">
    <property type="entry name" value="ATPase_P-typ_transduc_dom_A_sf"/>
</dbReference>
<gene>
    <name evidence="20" type="primary">mgtA_2</name>
    <name evidence="20" type="ORF">LMG1861_03965</name>
</gene>
<feature type="transmembrane region" description="Helical" evidence="18">
    <location>
        <begin position="749"/>
        <end position="770"/>
    </location>
</feature>
<dbReference type="SFLD" id="SFLDF00027">
    <property type="entry name" value="p-type_atpase"/>
    <property type="match status" value="1"/>
</dbReference>
<keyword evidence="9 18" id="KW-0812">Transmembrane</keyword>
<dbReference type="InterPro" id="IPR006068">
    <property type="entry name" value="ATPase_P-typ_cation-transptr_C"/>
</dbReference>
<dbReference type="PANTHER" id="PTHR42861">
    <property type="entry name" value="CALCIUM-TRANSPORTING ATPASE"/>
    <property type="match status" value="1"/>
</dbReference>
<dbReference type="InterPro" id="IPR059000">
    <property type="entry name" value="ATPase_P-type_domA"/>
</dbReference>
<dbReference type="InterPro" id="IPR006415">
    <property type="entry name" value="P-type_ATPase_IIIB"/>
</dbReference>
<dbReference type="InterPro" id="IPR018303">
    <property type="entry name" value="ATPase_P-typ_P_site"/>
</dbReference>
<dbReference type="InterPro" id="IPR023299">
    <property type="entry name" value="ATPase_P-typ_cyto_dom_N"/>
</dbReference>
<evidence type="ECO:0000256" key="7">
    <source>
        <dbReference type="ARBA" id="ARBA00022519"/>
    </source>
</evidence>
<dbReference type="PROSITE" id="PS00154">
    <property type="entry name" value="ATPASE_E1_E2"/>
    <property type="match status" value="1"/>
</dbReference>
<keyword evidence="15 18" id="KW-0472">Membrane</keyword>
<evidence type="ECO:0000256" key="9">
    <source>
        <dbReference type="ARBA" id="ARBA00022692"/>
    </source>
</evidence>
<keyword evidence="7" id="KW-0997">Cell inner membrane</keyword>
<evidence type="ECO:0000256" key="8">
    <source>
        <dbReference type="ARBA" id="ARBA00022553"/>
    </source>
</evidence>
<dbReference type="EMBL" id="CADILD010000002">
    <property type="protein sequence ID" value="CAB3894167.1"/>
    <property type="molecule type" value="Genomic_DNA"/>
</dbReference>
<dbReference type="EC" id="7.2.2.14" evidence="4"/>
<evidence type="ECO:0000256" key="12">
    <source>
        <dbReference type="ARBA" id="ARBA00022842"/>
    </source>
</evidence>
<feature type="transmembrane region" description="Helical" evidence="18">
    <location>
        <begin position="249"/>
        <end position="269"/>
    </location>
</feature>
<dbReference type="Gene3D" id="3.40.50.1000">
    <property type="entry name" value="HAD superfamily/HAD-like"/>
    <property type="match status" value="1"/>
</dbReference>
<feature type="transmembrane region" description="Helical" evidence="18">
    <location>
        <begin position="275"/>
        <end position="300"/>
    </location>
</feature>
<evidence type="ECO:0000256" key="15">
    <source>
        <dbReference type="ARBA" id="ARBA00023136"/>
    </source>
</evidence>
<dbReference type="Gene3D" id="2.70.150.10">
    <property type="entry name" value="Calcium-transporting ATPase, cytoplasmic transduction domain A"/>
    <property type="match status" value="1"/>
</dbReference>
<sequence>MQDADDGSCWWQLDEPALLARLDCNRDGLTSAAAAQRQPPARPTLSMPAALRRATLALLRRFANPLVLILLIAGAVSAAMGEIANAVIIASIIAISVSLDAYQEARSADAAQRLQQSLAHWATVLRDGQPTRIAASAVVPGDLLLLQAGDIVPADARLLTTQNLLVNQALLTGESYPVEKRVGTNAEPASAAADAPDAVLAGSAIQSGSATALAVLTGPDTELGQIGADISKREKPTAFDMDVQGFGMFIMRLTLFLVLFVLLVNALFHRPWLESFMFAVALAVGLTPELLPMIVSVTLARGAMRLARKHVIVKQLAVIQNLGAMDVFCSDKTGTLTEAIIRLDRTIDLQANPSQTVRDLLVVNSFFASGARSALDEAVLSGLDSHCDGWTLLGQLPFDFDRRRASVLVQGRRERLLIAKGAPEDILRVCTQYTPQPDLPPQALDEAARQRATQAFLDLEQSGFRILAVATRAMPEAPGVQASDESNMVLHGYAAFMDPPKRGAAAALKALRSSGVKIKIISGDSEGVTRHLCTLLHLPIKGVLTGRALALMDAATLRAKVEDTTIFCRMTPSQKERVVLACKHLGHTVGYLGDGINDAPALHAADVGMSVESAADVARDAARVILLRRSLSVVHDGVMEGRRTAMNVLKYILMGTSSNFGNMFSMAGAALFLPFLPMLPVQILLNNMLYDISELPIPLDNVDAGDMAAPRRLDIASIRRFMLIVGPVSSVFDFVTFYLLLHVLDANEAMFQTCWFVESLCTQVLVIFVIRTRGNPCKSRPNAALVAAACLVVATALWLPVSPLAGFFSFTPPPAAFYLMLAPLILCYLAVVQIIKSKFFVAGPGR</sequence>
<dbReference type="NCBIfam" id="TIGR01524">
    <property type="entry name" value="ATPase-IIIB_Mg"/>
    <property type="match status" value="1"/>
</dbReference>